<evidence type="ECO:0000256" key="4">
    <source>
        <dbReference type="ARBA" id="ARBA00022692"/>
    </source>
</evidence>
<comment type="catalytic activity">
    <reaction evidence="8">
        <text>a ubiquinone + NADH + 5 H(+)(in) = a ubiquinol + NAD(+) + 4 H(+)(out)</text>
        <dbReference type="Rhea" id="RHEA:29091"/>
        <dbReference type="Rhea" id="RHEA-COMP:9565"/>
        <dbReference type="Rhea" id="RHEA-COMP:9566"/>
        <dbReference type="ChEBI" id="CHEBI:15378"/>
        <dbReference type="ChEBI" id="CHEBI:16389"/>
        <dbReference type="ChEBI" id="CHEBI:17976"/>
        <dbReference type="ChEBI" id="CHEBI:57540"/>
        <dbReference type="ChEBI" id="CHEBI:57945"/>
        <dbReference type="EC" id="7.1.1.2"/>
    </reaction>
</comment>
<dbReference type="GO" id="GO:0005743">
    <property type="term" value="C:mitochondrial inner membrane"/>
    <property type="evidence" value="ECO:0007669"/>
    <property type="project" value="UniProtKB-SubCell"/>
</dbReference>
<keyword evidence="5 9" id="KW-1133">Transmembrane helix</keyword>
<dbReference type="PROSITE" id="PS00668">
    <property type="entry name" value="COMPLEX1_ND1_2"/>
    <property type="match status" value="1"/>
</dbReference>
<dbReference type="EC" id="7.1.1.2" evidence="8"/>
<reference evidence="10" key="1">
    <citation type="submission" date="2014-04" db="EMBL/GenBank/DDBJ databases">
        <title>The M-type Complete mitochondrial genome of Arconaia lanceolata.</title>
        <authorList>
            <person name="Guo L."/>
            <person name="Wang G."/>
            <person name="Li J."/>
        </authorList>
    </citation>
    <scope>NUCLEOTIDE SEQUENCE</scope>
</reference>
<keyword evidence="6 9" id="KW-0472">Membrane</keyword>
<keyword evidence="4 7" id="KW-0812">Transmembrane</keyword>
<keyword evidence="8 10" id="KW-0496">Mitochondrion</keyword>
<feature type="transmembrane region" description="Helical" evidence="9">
    <location>
        <begin position="272"/>
        <end position="297"/>
    </location>
</feature>
<dbReference type="EMBL" id="KJ775864">
    <property type="protein sequence ID" value="AII23412.1"/>
    <property type="molecule type" value="Genomic_DNA"/>
</dbReference>
<evidence type="ECO:0000256" key="1">
    <source>
        <dbReference type="ARBA" id="ARBA00004141"/>
    </source>
</evidence>
<comment type="similarity">
    <text evidence="2 7">Belongs to the complex I subunit 1 family.</text>
</comment>
<gene>
    <name evidence="10" type="primary">ND1</name>
</gene>
<dbReference type="GO" id="GO:0009060">
    <property type="term" value="P:aerobic respiration"/>
    <property type="evidence" value="ECO:0007669"/>
    <property type="project" value="TreeGrafter"/>
</dbReference>
<feature type="transmembrane region" description="Helical" evidence="9">
    <location>
        <begin position="137"/>
        <end position="158"/>
    </location>
</feature>
<organism evidence="10">
    <name type="scientific">Lanceolaria lanceolata</name>
    <name type="common">Freshwater pearl mussel</name>
    <name type="synonym">Arconaia lanceolata</name>
    <dbReference type="NCBI Taxonomy" id="2508263"/>
    <lineage>
        <taxon>Eukaryota</taxon>
        <taxon>Metazoa</taxon>
        <taxon>Spiralia</taxon>
        <taxon>Lophotrochozoa</taxon>
        <taxon>Mollusca</taxon>
        <taxon>Bivalvia</taxon>
        <taxon>Autobranchia</taxon>
        <taxon>Heteroconchia</taxon>
        <taxon>Palaeoheterodonta</taxon>
        <taxon>Unionida</taxon>
        <taxon>Unionoidea</taxon>
        <taxon>Unionidae</taxon>
        <taxon>Unioninae</taxon>
        <taxon>Lanceolaria</taxon>
    </lineage>
</organism>
<evidence type="ECO:0000256" key="9">
    <source>
        <dbReference type="SAM" id="Phobius"/>
    </source>
</evidence>
<evidence type="ECO:0000256" key="8">
    <source>
        <dbReference type="RuleBase" id="RU000473"/>
    </source>
</evidence>
<feature type="transmembrane region" description="Helical" evidence="9">
    <location>
        <begin position="103"/>
        <end position="125"/>
    </location>
</feature>
<accession>A0A1W5HZB6</accession>
<geneLocation type="mitochondrion" evidence="10"/>
<dbReference type="GO" id="GO:0003954">
    <property type="term" value="F:NADH dehydrogenase activity"/>
    <property type="evidence" value="ECO:0007669"/>
    <property type="project" value="TreeGrafter"/>
</dbReference>
<feature type="transmembrane region" description="Helical" evidence="9">
    <location>
        <begin position="71"/>
        <end position="91"/>
    </location>
</feature>
<dbReference type="PANTHER" id="PTHR11432">
    <property type="entry name" value="NADH DEHYDROGENASE SUBUNIT 1"/>
    <property type="match status" value="1"/>
</dbReference>
<dbReference type="InterPro" id="IPR001694">
    <property type="entry name" value="NADH_UbQ_OxRdtase_su1/FPO"/>
</dbReference>
<evidence type="ECO:0000256" key="5">
    <source>
        <dbReference type="ARBA" id="ARBA00022989"/>
    </source>
</evidence>
<proteinExistence type="inferred from homology"/>
<feature type="transmembrane region" description="Helical" evidence="9">
    <location>
        <begin position="170"/>
        <end position="193"/>
    </location>
</feature>
<evidence type="ECO:0000256" key="6">
    <source>
        <dbReference type="ARBA" id="ARBA00023136"/>
    </source>
</evidence>
<dbReference type="InterPro" id="IPR018086">
    <property type="entry name" value="NADH_UbQ_OxRdtase_su1_CS"/>
</dbReference>
<evidence type="ECO:0000313" key="10">
    <source>
        <dbReference type="EMBL" id="AII23412.1"/>
    </source>
</evidence>
<sequence length="298" mass="33853">MMYHIFQFMPTMVMALVAMAFLTLLERKSLSYMQLRKGPNKLGFMGIPQPLADALKLLTKSNMYPTPSNPLVMSLAPVFAFILALSLWYLYPTFYTMTHKSLSLLLLICISAMMVYPILLGSWSSNSKYALLGAVRAMAQMISYEIPMILVLIFFTMIDNTLDISALSNNYKLTVSSQLAIPMALTWLTIVLAETSRTPFDFSEGESELVSGFNVEYSGTGFALFFMAEYLNILFMSLISSLLIFNVHELAPIFAFMFLLARGTFPRHRYDLMMNMAWESLIPISLNFILFIMPLMYI</sequence>
<evidence type="ECO:0000256" key="2">
    <source>
        <dbReference type="ARBA" id="ARBA00010535"/>
    </source>
</evidence>
<dbReference type="Pfam" id="PF00146">
    <property type="entry name" value="NADHdh"/>
    <property type="match status" value="1"/>
</dbReference>
<dbReference type="PANTHER" id="PTHR11432:SF3">
    <property type="entry name" value="NADH-UBIQUINONE OXIDOREDUCTASE CHAIN 1"/>
    <property type="match status" value="1"/>
</dbReference>
<name>A0A1W5HZB6_LANLA</name>
<dbReference type="AlphaFoldDB" id="A0A1W5HZB6"/>
<comment type="subcellular location">
    <subcellularLocation>
        <location evidence="1">Membrane</location>
        <topology evidence="1">Multi-pass membrane protein</topology>
    </subcellularLocation>
    <subcellularLocation>
        <location evidence="7">Mitochondrion inner membrane</location>
        <topology evidence="7">Multi-pass membrane protein</topology>
    </subcellularLocation>
</comment>
<feature type="transmembrane region" description="Helical" evidence="9">
    <location>
        <begin position="233"/>
        <end position="260"/>
    </location>
</feature>
<keyword evidence="8" id="KW-0830">Ubiquinone</keyword>
<keyword evidence="7" id="KW-0520">NAD</keyword>
<protein>
    <recommendedName>
        <fullName evidence="3 8">NADH-ubiquinone oxidoreductase chain 1</fullName>
        <ecNumber evidence="8">7.1.1.2</ecNumber>
    </recommendedName>
</protein>
<evidence type="ECO:0000256" key="3">
    <source>
        <dbReference type="ARBA" id="ARBA00021009"/>
    </source>
</evidence>
<dbReference type="GO" id="GO:0008137">
    <property type="term" value="F:NADH dehydrogenase (ubiquinone) activity"/>
    <property type="evidence" value="ECO:0007669"/>
    <property type="project" value="UniProtKB-EC"/>
</dbReference>
<evidence type="ECO:0000256" key="7">
    <source>
        <dbReference type="RuleBase" id="RU000471"/>
    </source>
</evidence>